<dbReference type="AlphaFoldDB" id="A0AAX2IN03"/>
<dbReference type="NCBIfam" id="NF042944">
    <property type="entry name" value="HerA_antiphage_2"/>
    <property type="match status" value="1"/>
</dbReference>
<gene>
    <name evidence="3" type="ORF">NCTC11212_02680</name>
    <name evidence="2" type="ORF">SAMN05421800_10569</name>
</gene>
<protein>
    <submittedName>
        <fullName evidence="3">Type IV secretory pathway, VirB4 components</fullName>
    </submittedName>
</protein>
<organism evidence="3 5">
    <name type="scientific">Chryseobacterium balustinum</name>
    <dbReference type="NCBI Taxonomy" id="246"/>
    <lineage>
        <taxon>Bacteria</taxon>
        <taxon>Pseudomonadati</taxon>
        <taxon>Bacteroidota</taxon>
        <taxon>Flavobacteriia</taxon>
        <taxon>Flavobacteriales</taxon>
        <taxon>Weeksellaceae</taxon>
        <taxon>Chryseobacterium group</taxon>
        <taxon>Chryseobacterium</taxon>
    </lineage>
</organism>
<dbReference type="Proteomes" id="UP000251937">
    <property type="component" value="Unassembled WGS sequence"/>
</dbReference>
<dbReference type="PANTHER" id="PTHR42957">
    <property type="entry name" value="HELICASE MJ1565-RELATED"/>
    <property type="match status" value="1"/>
</dbReference>
<dbReference type="EMBL" id="FUZE01000005">
    <property type="protein sequence ID" value="SKB65111.1"/>
    <property type="molecule type" value="Genomic_DNA"/>
</dbReference>
<dbReference type="InterPro" id="IPR027417">
    <property type="entry name" value="P-loop_NTPase"/>
</dbReference>
<name>A0AAX2IN03_9FLAO</name>
<dbReference type="RefSeq" id="WP_079464825.1">
    <property type="nucleotide sequence ID" value="NZ_CP033934.1"/>
</dbReference>
<dbReference type="Proteomes" id="UP000190669">
    <property type="component" value="Unassembled WGS sequence"/>
</dbReference>
<sequence length="601" mass="68255">MSTEESIEQNAQVIAVFPDKVKISVKDLEIFKNVDETLKVGSYLKIEDSENASLIAIIENFQISIRDIKDENGETKHVREHIIEAFPLGVLRDGKFERGGDSLAIPPKNVIPATVEEIKKIYEESIDTMESYTFSSLSSNPTVRVPVNGNKFFNKHIAIVGSTGSGKSHTLSSIIQKAVSTKDGDFSLNNSHVIIFDIHSEYKSAFPNANFIDISNLALPYWLLNSEELEEILLDTGERDNYNQSSVFRKLVTENKKKHNPNLTKVFYDTPLFFDITEVQNALYNLKNETKNSKSPSRYMVVDASYTCTDSSTTVDTGLLLSEEEKIAKYFEGEFQFHPTKNQNVTKGDYAEGTLDKFFVRFQEKINQDRLSFLFGTDAKTISFENTLKNLLGYTSTNKSNISVIDLSGVPFEVLSITVSLISRLIFEHGYFYKRLRCNSNPSETINNDVPILLVYEEAHKYVPNSELVKFRSSKKSIERIAKEGRKYGVTLLLASQRPSEISETIFSQCNNFIAMRLTNPVDQSYVKKLLPDSLGSLVDKMTSLKQGEAILVGESIILPSIVKIDRCDPQPSSNDIPYWELWKSEWKDMNFEELKNEWYK</sequence>
<feature type="domain" description="Helicase HerA central" evidence="1">
    <location>
        <begin position="137"/>
        <end position="426"/>
    </location>
</feature>
<dbReference type="Gene3D" id="3.40.50.300">
    <property type="entry name" value="P-loop containing nucleotide triphosphate hydrolases"/>
    <property type="match status" value="2"/>
</dbReference>
<proteinExistence type="predicted"/>
<evidence type="ECO:0000313" key="2">
    <source>
        <dbReference type="EMBL" id="SKB65111.1"/>
    </source>
</evidence>
<dbReference type="Pfam" id="PF01935">
    <property type="entry name" value="DUF87"/>
    <property type="match status" value="1"/>
</dbReference>
<evidence type="ECO:0000259" key="1">
    <source>
        <dbReference type="Pfam" id="PF01935"/>
    </source>
</evidence>
<evidence type="ECO:0000313" key="4">
    <source>
        <dbReference type="Proteomes" id="UP000190669"/>
    </source>
</evidence>
<dbReference type="InterPro" id="IPR008571">
    <property type="entry name" value="HerA-like"/>
</dbReference>
<reference evidence="3 5" key="2">
    <citation type="submission" date="2018-06" db="EMBL/GenBank/DDBJ databases">
        <authorList>
            <consortium name="Pathogen Informatics"/>
            <person name="Doyle S."/>
        </authorList>
    </citation>
    <scope>NUCLEOTIDE SEQUENCE [LARGE SCALE GENOMIC DNA]</scope>
    <source>
        <strain evidence="3 5">NCTC11212</strain>
    </source>
</reference>
<evidence type="ECO:0000313" key="5">
    <source>
        <dbReference type="Proteomes" id="UP000251937"/>
    </source>
</evidence>
<comment type="caution">
    <text evidence="3">The sequence shown here is derived from an EMBL/GenBank/DDBJ whole genome shotgun (WGS) entry which is preliminary data.</text>
</comment>
<dbReference type="InterPro" id="IPR002789">
    <property type="entry name" value="HerA_central"/>
</dbReference>
<keyword evidence="4" id="KW-1185">Reference proteome</keyword>
<reference evidence="2 4" key="1">
    <citation type="submission" date="2017-02" db="EMBL/GenBank/DDBJ databases">
        <authorList>
            <person name="Varghese N."/>
            <person name="Submissions S."/>
        </authorList>
    </citation>
    <scope>NUCLEOTIDE SEQUENCE [LARGE SCALE GENOMIC DNA]</scope>
    <source>
        <strain evidence="2 4">DSM 16775</strain>
    </source>
</reference>
<dbReference type="PANTHER" id="PTHR42957:SF1">
    <property type="entry name" value="HELICASE MJ1565-RELATED"/>
    <property type="match status" value="1"/>
</dbReference>
<dbReference type="KEGG" id="cbp:EB354_13325"/>
<dbReference type="SUPFAM" id="SSF52540">
    <property type="entry name" value="P-loop containing nucleoside triphosphate hydrolases"/>
    <property type="match status" value="1"/>
</dbReference>
<accession>A0AAX2IN03</accession>
<dbReference type="EMBL" id="UAVR01000013">
    <property type="protein sequence ID" value="SQA90782.1"/>
    <property type="molecule type" value="Genomic_DNA"/>
</dbReference>
<evidence type="ECO:0000313" key="3">
    <source>
        <dbReference type="EMBL" id="SQA90782.1"/>
    </source>
</evidence>